<feature type="domain" description="Gfo/Idh/MocA-like oxidoreductase C-terminal" evidence="2">
    <location>
        <begin position="139"/>
        <end position="376"/>
    </location>
</feature>
<dbReference type="Gene3D" id="3.30.360.10">
    <property type="entry name" value="Dihydrodipicolinate Reductase, domain 2"/>
    <property type="match status" value="1"/>
</dbReference>
<dbReference type="Pfam" id="PF01408">
    <property type="entry name" value="GFO_IDH_MocA"/>
    <property type="match status" value="1"/>
</dbReference>
<proteinExistence type="predicted"/>
<name>A0A381QFP5_9ZZZZ</name>
<dbReference type="InterPro" id="IPR051450">
    <property type="entry name" value="Gfo/Idh/MocA_Oxidoreductases"/>
</dbReference>
<protein>
    <recommendedName>
        <fullName evidence="4">Gfo/Idh/MocA-like oxidoreductase N-terminal domain-containing protein</fullName>
    </recommendedName>
</protein>
<gene>
    <name evidence="3" type="ORF">METZ01_LOCUS30053</name>
</gene>
<accession>A0A381QFP5</accession>
<evidence type="ECO:0000313" key="3">
    <source>
        <dbReference type="EMBL" id="SUZ77199.1"/>
    </source>
</evidence>
<evidence type="ECO:0000259" key="2">
    <source>
        <dbReference type="Pfam" id="PF02894"/>
    </source>
</evidence>
<dbReference type="Pfam" id="PF02894">
    <property type="entry name" value="GFO_IDH_MocA_C"/>
    <property type="match status" value="1"/>
</dbReference>
<dbReference type="InterPro" id="IPR004104">
    <property type="entry name" value="Gfo/Idh/MocA-like_OxRdtase_C"/>
</dbReference>
<dbReference type="PANTHER" id="PTHR43377">
    <property type="entry name" value="BILIVERDIN REDUCTASE A"/>
    <property type="match status" value="1"/>
</dbReference>
<feature type="domain" description="Gfo/Idh/MocA-like oxidoreductase N-terminal" evidence="1">
    <location>
        <begin position="4"/>
        <end position="123"/>
    </location>
</feature>
<dbReference type="PANTHER" id="PTHR43377:SF2">
    <property type="entry name" value="BINDING ROSSMANN FOLD OXIDOREDUCTASE, PUTATIVE (AFU_ORTHOLOGUE AFUA_4G00560)-RELATED"/>
    <property type="match status" value="1"/>
</dbReference>
<evidence type="ECO:0008006" key="4">
    <source>
        <dbReference type="Google" id="ProtNLM"/>
    </source>
</evidence>
<dbReference type="GO" id="GO:0000166">
    <property type="term" value="F:nucleotide binding"/>
    <property type="evidence" value="ECO:0007669"/>
    <property type="project" value="InterPro"/>
</dbReference>
<sequence length="389" mass="44067">LNPIRTIIIGAGSRGNTYASYSKSHPDEMQVIAVAEPHSERRCSFAKEYNLNAEQCFSSWENAFKQASLADVAIIATQDQMHVAPALAAIKIGYHVLLEKPMATTKKDCQILFTAAKKSDKLFGLCHVLRYTSHYQKMKEIIDSGLIGEVITIEHLEPVNYWHMAHSYVRGNWRRLEESSPMILAKSCHDLDLIRWFADSPCKNISSFGSLIHFKENNAPEGSSHHCISDCAVEKECPYSALKLYMNMNLTDWPVSVITNDLSKKGREKALWEGPYGRCVYKSDNNVVDHQVVSMEFQNKVTASFTMSAFTDGHRRTRIMGTMGEIIGNFETMTLSNFRNQKKDVVWEKCEMDEMNHGGGDFRLMKQFLKAVIENEPTLFISSIEASLD</sequence>
<dbReference type="SUPFAM" id="SSF55347">
    <property type="entry name" value="Glyceraldehyde-3-phosphate dehydrogenase-like, C-terminal domain"/>
    <property type="match status" value="1"/>
</dbReference>
<dbReference type="Gene3D" id="3.40.50.720">
    <property type="entry name" value="NAD(P)-binding Rossmann-like Domain"/>
    <property type="match status" value="1"/>
</dbReference>
<dbReference type="EMBL" id="UINC01001307">
    <property type="protein sequence ID" value="SUZ77199.1"/>
    <property type="molecule type" value="Genomic_DNA"/>
</dbReference>
<organism evidence="3">
    <name type="scientific">marine metagenome</name>
    <dbReference type="NCBI Taxonomy" id="408172"/>
    <lineage>
        <taxon>unclassified sequences</taxon>
        <taxon>metagenomes</taxon>
        <taxon>ecological metagenomes</taxon>
    </lineage>
</organism>
<feature type="non-terminal residue" evidence="3">
    <location>
        <position position="389"/>
    </location>
</feature>
<feature type="non-terminal residue" evidence="3">
    <location>
        <position position="1"/>
    </location>
</feature>
<dbReference type="InterPro" id="IPR036291">
    <property type="entry name" value="NAD(P)-bd_dom_sf"/>
</dbReference>
<dbReference type="InterPro" id="IPR000683">
    <property type="entry name" value="Gfo/Idh/MocA-like_OxRdtase_N"/>
</dbReference>
<evidence type="ECO:0000259" key="1">
    <source>
        <dbReference type="Pfam" id="PF01408"/>
    </source>
</evidence>
<dbReference type="SUPFAM" id="SSF51735">
    <property type="entry name" value="NAD(P)-binding Rossmann-fold domains"/>
    <property type="match status" value="1"/>
</dbReference>
<dbReference type="AlphaFoldDB" id="A0A381QFP5"/>
<reference evidence="3" key="1">
    <citation type="submission" date="2018-05" db="EMBL/GenBank/DDBJ databases">
        <authorList>
            <person name="Lanie J.A."/>
            <person name="Ng W.-L."/>
            <person name="Kazmierczak K.M."/>
            <person name="Andrzejewski T.M."/>
            <person name="Davidsen T.M."/>
            <person name="Wayne K.J."/>
            <person name="Tettelin H."/>
            <person name="Glass J.I."/>
            <person name="Rusch D."/>
            <person name="Podicherti R."/>
            <person name="Tsui H.-C.T."/>
            <person name="Winkler M.E."/>
        </authorList>
    </citation>
    <scope>NUCLEOTIDE SEQUENCE</scope>
</reference>